<proteinExistence type="predicted"/>
<gene>
    <name evidence="2" type="ORF">Anas_05746</name>
</gene>
<dbReference type="InterPro" id="IPR039947">
    <property type="entry name" value="NCoA-4"/>
</dbReference>
<evidence type="ECO:0000313" key="3">
    <source>
        <dbReference type="Proteomes" id="UP000326759"/>
    </source>
</evidence>
<dbReference type="OrthoDB" id="6334544at2759"/>
<dbReference type="GO" id="GO:0006879">
    <property type="term" value="P:intracellular iron ion homeostasis"/>
    <property type="evidence" value="ECO:0007669"/>
    <property type="project" value="InterPro"/>
</dbReference>
<feature type="coiled-coil region" evidence="1">
    <location>
        <begin position="7"/>
        <end position="48"/>
    </location>
</feature>
<sequence>MSLDDLSNKIEQKLDFLLTSLDNLKIQQKNLEENSEKLKNLIHSSTDKELNSLKQRERQLIRQVEVVTSRQRGILDTHIAKLLQIKGSLSATQEILHQCHREDFEVVTNLFQRLVARLTPVEKLQFMSAQFDSETLESAIASFGKIQLPDLSMYEESPSSSIFPSSMEEYGDPDHDVLHKSIGTFSNNGLESDDEGSAIVKIQFPKIPESDWLAKSSNKNSSTAIVTKLNTNNNVPNWLADICVSSPSEGKKSDSSFELIECDEVGEPTPFCHIKKGKSRCSSIGSSIEVVSQFSSEKDSCCHASSSNMDDVKNCWLSLGRSVTSDCKESNQEVPLSIDMEELACQANEPCKSYDECVCDGYCKEIAKERALQTSKWLLKSETEKKDAEELLSEETVGYQTGLKRKLSISEGGREVLKHMKYIWNSAKHQWLSSSSKTCCMDKKVNVIDAILYKPHSHSWISDATSRECADLPSFAKYSPHSNIWLLHKMKEVRKAAQDQNNKTQQDAENSPHNTLLVSDLKGALAELSVILPKFSPNSSVQCLFRA</sequence>
<keyword evidence="1" id="KW-0175">Coiled coil</keyword>
<dbReference type="PANTHER" id="PTHR17085:SF3">
    <property type="entry name" value="NUCLEAR RECEPTOR COACTIVATOR 4"/>
    <property type="match status" value="1"/>
</dbReference>
<dbReference type="AlphaFoldDB" id="A0A5N5SSQ0"/>
<accession>A0A5N5SSQ0</accession>
<name>A0A5N5SSQ0_9CRUS</name>
<organism evidence="2 3">
    <name type="scientific">Armadillidium nasatum</name>
    <dbReference type="NCBI Taxonomy" id="96803"/>
    <lineage>
        <taxon>Eukaryota</taxon>
        <taxon>Metazoa</taxon>
        <taxon>Ecdysozoa</taxon>
        <taxon>Arthropoda</taxon>
        <taxon>Crustacea</taxon>
        <taxon>Multicrustacea</taxon>
        <taxon>Malacostraca</taxon>
        <taxon>Eumalacostraca</taxon>
        <taxon>Peracarida</taxon>
        <taxon>Isopoda</taxon>
        <taxon>Oniscidea</taxon>
        <taxon>Crinocheta</taxon>
        <taxon>Armadillidiidae</taxon>
        <taxon>Armadillidium</taxon>
    </lineage>
</organism>
<dbReference type="EMBL" id="SEYY01021087">
    <property type="protein sequence ID" value="KAB7496709.1"/>
    <property type="molecule type" value="Genomic_DNA"/>
</dbReference>
<comment type="caution">
    <text evidence="2">The sequence shown here is derived from an EMBL/GenBank/DDBJ whole genome shotgun (WGS) entry which is preliminary data.</text>
</comment>
<dbReference type="Proteomes" id="UP000326759">
    <property type="component" value="Unassembled WGS sequence"/>
</dbReference>
<keyword evidence="3" id="KW-1185">Reference proteome</keyword>
<protein>
    <submittedName>
        <fullName evidence="2">Uncharacterized protein</fullName>
    </submittedName>
</protein>
<evidence type="ECO:0000313" key="2">
    <source>
        <dbReference type="EMBL" id="KAB7496709.1"/>
    </source>
</evidence>
<dbReference type="GO" id="GO:0009725">
    <property type="term" value="P:response to hormone"/>
    <property type="evidence" value="ECO:0007669"/>
    <property type="project" value="TreeGrafter"/>
</dbReference>
<evidence type="ECO:0000256" key="1">
    <source>
        <dbReference type="SAM" id="Coils"/>
    </source>
</evidence>
<reference evidence="2 3" key="1">
    <citation type="journal article" date="2019" name="PLoS Biol.">
        <title>Sex chromosomes control vertical transmission of feminizing Wolbachia symbionts in an isopod.</title>
        <authorList>
            <person name="Becking T."/>
            <person name="Chebbi M.A."/>
            <person name="Giraud I."/>
            <person name="Moumen B."/>
            <person name="Laverre T."/>
            <person name="Caubet Y."/>
            <person name="Peccoud J."/>
            <person name="Gilbert C."/>
            <person name="Cordaux R."/>
        </authorList>
    </citation>
    <scope>NUCLEOTIDE SEQUENCE [LARGE SCALE GENOMIC DNA]</scope>
    <source>
        <strain evidence="2">ANa2</strain>
        <tissue evidence="2">Whole body excluding digestive tract and cuticle</tissue>
    </source>
</reference>
<dbReference type="GO" id="GO:0003713">
    <property type="term" value="F:transcription coactivator activity"/>
    <property type="evidence" value="ECO:0007669"/>
    <property type="project" value="InterPro"/>
</dbReference>
<dbReference type="PANTHER" id="PTHR17085">
    <property type="entry name" value="NUCLEAR RECEPTOR COACTIVATOR 4"/>
    <property type="match status" value="1"/>
</dbReference>